<evidence type="ECO:0000256" key="2">
    <source>
        <dbReference type="SAM" id="SignalP"/>
    </source>
</evidence>
<sequence length="793" mass="80939">MARSSFLLLSFWALVVAADNDWSTPCLSGVCQYDLPATSGGASGTLKIWGSDAAISDITPAADWEIIDCSPEALQQDIRLVCKEDGSTSCAHLYGGTNNTDNAVGKVVRLPENCGKSAFAVVTKAYTPQDQSIPSNVSASITRRDGSQPKVHGLQLSTNFASAPKTSSGPVNFALRAANVAGANGDITVSPQQQRRSNSRIFGRGISSFVHGAVDDITSLNDFNVNKSTTLQPLDVDKSFNLLDQSLSCGSIEGKVKIDVNAKAHAVASIGVAASGTVVPPKVSDFSIIAGLTASIDGTIDMQASASGTIDSGKIKLFEVGVPGLDFPGILTIGPSFVINGQATATLELEADMTIGLSYDIEGAQLTFPPDNQKSSGSFNIGDTPLKLSVSPSAKATGTVAAHLIPTLNFGISALDDTVSANVFLELDASASMSLSAQADGDASATVGGSADSASEKRGLSRVSLSARTPQADEEEDDGSDGSDDVQGDDGSQDDGSEDDNGDDNGDESLDGSSDDSGSDDSGSEDDGDDSLDAADDDSANDSTDDSADSTDANDGTADDGSDDSNSLDNGDDDSSTAADDNDGADDTDDASSADDTTIDDGDANDDSDADSADDGSNADSDSDSDSADSSTSTDDATSTAADDSSATSTSTADDASETSSSADANQKAASSTALVKSASSSFGGCFEIDSALDVNAGADGSFFGLFDKNTKVNLFSKKFQVLKKCFGSNAEKRSLSSLPRRSPKALSSSRFFNSRSLMHARAGLSCPSEDAAGSNPESIADETVPAKDVTEE</sequence>
<name>A0A8H4QFR5_9AGAR</name>
<proteinExistence type="predicted"/>
<feature type="compositionally biased region" description="Low complexity" evidence="1">
    <location>
        <begin position="628"/>
        <end position="671"/>
    </location>
</feature>
<keyword evidence="4" id="KW-1185">Reference proteome</keyword>
<evidence type="ECO:0000313" key="4">
    <source>
        <dbReference type="Proteomes" id="UP000521872"/>
    </source>
</evidence>
<keyword evidence="2" id="KW-0732">Signal</keyword>
<feature type="signal peptide" evidence="2">
    <location>
        <begin position="1"/>
        <end position="17"/>
    </location>
</feature>
<feature type="compositionally biased region" description="Acidic residues" evidence="1">
    <location>
        <begin position="570"/>
        <end position="614"/>
    </location>
</feature>
<feature type="compositionally biased region" description="Acidic residues" evidence="1">
    <location>
        <begin position="472"/>
        <end position="549"/>
    </location>
</feature>
<accession>A0A8H4QFR5</accession>
<feature type="region of interest" description="Disordered" evidence="1">
    <location>
        <begin position="766"/>
        <end position="793"/>
    </location>
</feature>
<evidence type="ECO:0000313" key="3">
    <source>
        <dbReference type="EMBL" id="KAF4610324.1"/>
    </source>
</evidence>
<reference evidence="3 4" key="1">
    <citation type="submission" date="2019-12" db="EMBL/GenBank/DDBJ databases">
        <authorList>
            <person name="Floudas D."/>
            <person name="Bentzer J."/>
            <person name="Ahren D."/>
            <person name="Johansson T."/>
            <person name="Persson P."/>
            <person name="Tunlid A."/>
        </authorList>
    </citation>
    <scope>NUCLEOTIDE SEQUENCE [LARGE SCALE GENOMIC DNA]</scope>
    <source>
        <strain evidence="3 4">CBS 102.39</strain>
    </source>
</reference>
<dbReference type="Proteomes" id="UP000521872">
    <property type="component" value="Unassembled WGS sequence"/>
</dbReference>
<dbReference type="EMBL" id="JAACJL010000059">
    <property type="protein sequence ID" value="KAF4610324.1"/>
    <property type="molecule type" value="Genomic_DNA"/>
</dbReference>
<gene>
    <name evidence="3" type="ORF">D9613_010280</name>
</gene>
<protein>
    <submittedName>
        <fullName evidence="3">Uncharacterized protein</fullName>
    </submittedName>
</protein>
<comment type="caution">
    <text evidence="3">The sequence shown here is derived from an EMBL/GenBank/DDBJ whole genome shotgun (WGS) entry which is preliminary data.</text>
</comment>
<evidence type="ECO:0000256" key="1">
    <source>
        <dbReference type="SAM" id="MobiDB-lite"/>
    </source>
</evidence>
<feature type="chain" id="PRO_5034550441" evidence="2">
    <location>
        <begin position="18"/>
        <end position="793"/>
    </location>
</feature>
<dbReference type="AlphaFoldDB" id="A0A8H4QFR5"/>
<organism evidence="3 4">
    <name type="scientific">Agrocybe pediades</name>
    <dbReference type="NCBI Taxonomy" id="84607"/>
    <lineage>
        <taxon>Eukaryota</taxon>
        <taxon>Fungi</taxon>
        <taxon>Dikarya</taxon>
        <taxon>Basidiomycota</taxon>
        <taxon>Agaricomycotina</taxon>
        <taxon>Agaricomycetes</taxon>
        <taxon>Agaricomycetidae</taxon>
        <taxon>Agaricales</taxon>
        <taxon>Agaricineae</taxon>
        <taxon>Strophariaceae</taxon>
        <taxon>Agrocybe</taxon>
    </lineage>
</organism>
<feature type="region of interest" description="Disordered" evidence="1">
    <location>
        <begin position="441"/>
        <end position="671"/>
    </location>
</feature>